<evidence type="ECO:0000313" key="1">
    <source>
        <dbReference type="EMBL" id="QIF93056.1"/>
    </source>
</evidence>
<keyword evidence="2" id="KW-1185">Reference proteome</keyword>
<dbReference type="RefSeq" id="WP_164525966.1">
    <property type="nucleotide sequence ID" value="NZ_CP047344.1"/>
</dbReference>
<sequence>MNGINEIGRKSPSIANKIVSIGGEIKLSISKISIKVRNAINEFIHPGRYENKIIFNANSSFLKSKDLIISNKGINNETIEFNRIDNEKNILKERLKILKDIELPNGDLVPIDKVINDLYLCKQDSLLKSKLSLINYITEMQFKSSIKTKMALSNQSNDNLNISNSKGECEYVKIDGHINKKIAIINPQYDQVNDDGLINTDFKNIDKNTSDKINSNVNKNQVSVEKENFKSHLIEITKDISLLDRLSDDNDRYGYVFLDKVFNYLEVYNENKGTRETDPINKKTYFKKLANSDYFFKLNKRINNIIYLQFLKKEQSSDKNGVIENITVTVNNTLNEDEKLQEAEEQKKVFAEHDKLNENNMSIIEKRHKDKLNLINNDNSFDEFLAEIDEQLSIANENKNKKLTPQELLEMVKKE</sequence>
<dbReference type="AlphaFoldDB" id="A0A6G6SH44"/>
<organism evidence="1 2">
    <name type="scientific">Proteus vulgaris</name>
    <dbReference type="NCBI Taxonomy" id="585"/>
    <lineage>
        <taxon>Bacteria</taxon>
        <taxon>Pseudomonadati</taxon>
        <taxon>Pseudomonadota</taxon>
        <taxon>Gammaproteobacteria</taxon>
        <taxon>Enterobacterales</taxon>
        <taxon>Morganellaceae</taxon>
        <taxon>Proteus</taxon>
    </lineage>
</organism>
<gene>
    <name evidence="1" type="ORF">GTH24_03730</name>
</gene>
<protein>
    <submittedName>
        <fullName evidence="1">Uncharacterized protein</fullName>
    </submittedName>
</protein>
<reference evidence="1 2" key="1">
    <citation type="submission" date="2020-01" db="EMBL/GenBank/DDBJ databases">
        <title>The genomic epidemiology of tigecycline resistance gene tet(X) variants in a swine farm in China.</title>
        <authorList>
            <person name="Peng K."/>
            <person name="Li R."/>
        </authorList>
    </citation>
    <scope>NUCLEOTIDE SEQUENCE [LARGE SCALE GENOMIC DNA]</scope>
    <source>
        <strain evidence="1 2">ZN3</strain>
    </source>
</reference>
<dbReference type="EMBL" id="CP047344">
    <property type="protein sequence ID" value="QIF93056.1"/>
    <property type="molecule type" value="Genomic_DNA"/>
</dbReference>
<accession>A0A6G6SH44</accession>
<name>A0A6G6SH44_PROVU</name>
<dbReference type="Proteomes" id="UP000503287">
    <property type="component" value="Chromosome"/>
</dbReference>
<proteinExistence type="predicted"/>
<evidence type="ECO:0000313" key="2">
    <source>
        <dbReference type="Proteomes" id="UP000503287"/>
    </source>
</evidence>